<feature type="compositionally biased region" description="Low complexity" evidence="1">
    <location>
        <begin position="120"/>
        <end position="131"/>
    </location>
</feature>
<proteinExistence type="predicted"/>
<reference evidence="2" key="1">
    <citation type="submission" date="2020-05" db="EMBL/GenBank/DDBJ databases">
        <authorList>
            <person name="Chiriac C."/>
            <person name="Salcher M."/>
            <person name="Ghai R."/>
            <person name="Kavagutti S V."/>
        </authorList>
    </citation>
    <scope>NUCLEOTIDE SEQUENCE</scope>
</reference>
<feature type="region of interest" description="Disordered" evidence="1">
    <location>
        <begin position="116"/>
        <end position="154"/>
    </location>
</feature>
<evidence type="ECO:0000313" key="2">
    <source>
        <dbReference type="EMBL" id="CAB4992100.1"/>
    </source>
</evidence>
<sequence length="154" mass="15511">MRSGGGVQSDFVYMVGKTSVAVMIFAVNVGRECSPYCYETGAGGNRNKPTLGHNLAHDGIEAHSPAHSQQAGGGIEIKGNINCGGVDYIAVGVLGGVTVTATQSASHDAAMTGVSKSAIDGNSSGGSDYSGPTRCYATPAGEDSAGGVRHKYRG</sequence>
<accession>A0A6J7NFA2</accession>
<dbReference type="AlphaFoldDB" id="A0A6J7NFA2"/>
<dbReference type="EMBL" id="CAFBOF010000091">
    <property type="protein sequence ID" value="CAB4992100.1"/>
    <property type="molecule type" value="Genomic_DNA"/>
</dbReference>
<name>A0A6J7NFA2_9ZZZZ</name>
<gene>
    <name evidence="2" type="ORF">UFOPK3897_01782</name>
</gene>
<protein>
    <submittedName>
        <fullName evidence="2">Unannotated protein</fullName>
    </submittedName>
</protein>
<organism evidence="2">
    <name type="scientific">freshwater metagenome</name>
    <dbReference type="NCBI Taxonomy" id="449393"/>
    <lineage>
        <taxon>unclassified sequences</taxon>
        <taxon>metagenomes</taxon>
        <taxon>ecological metagenomes</taxon>
    </lineage>
</organism>
<evidence type="ECO:0000256" key="1">
    <source>
        <dbReference type="SAM" id="MobiDB-lite"/>
    </source>
</evidence>